<dbReference type="EMBL" id="JAEFDC010000007">
    <property type="protein sequence ID" value="MBI1647177.1"/>
    <property type="molecule type" value="Genomic_DNA"/>
</dbReference>
<keyword evidence="2" id="KW-1185">Reference proteome</keyword>
<sequence length="53" mass="6383">MKDDAPEFPLTGEIDLMPYFKDYFQHNYYGRRVASEEDVKGIIWLIKMKLEKI</sequence>
<name>A0ABS0SNV9_9FLAO</name>
<comment type="caution">
    <text evidence="1">The sequence shown here is derived from an EMBL/GenBank/DDBJ whole genome shotgun (WGS) entry which is preliminary data.</text>
</comment>
<dbReference type="Proteomes" id="UP000641139">
    <property type="component" value="Unassembled WGS sequence"/>
</dbReference>
<protein>
    <submittedName>
        <fullName evidence="1">Uncharacterized protein</fullName>
    </submittedName>
</protein>
<evidence type="ECO:0000313" key="1">
    <source>
        <dbReference type="EMBL" id="MBI1647177.1"/>
    </source>
</evidence>
<reference evidence="1 2" key="1">
    <citation type="journal article" date="2021" name="Int. J. Syst. Evol. Microbiol.">
        <title>Capnocytophaga periodontitidis sp. nov., isolated from subgingival plaque of periodontitis patient.</title>
        <authorList>
            <person name="Zhang Y."/>
            <person name="Qiao D."/>
            <person name="Shi W."/>
            <person name="Wu D."/>
            <person name="Cai M."/>
        </authorList>
    </citation>
    <scope>NUCLEOTIDE SEQUENCE [LARGE SCALE GENOMIC DNA]</scope>
    <source>
        <strain evidence="1 2">051621</strain>
    </source>
</reference>
<evidence type="ECO:0000313" key="2">
    <source>
        <dbReference type="Proteomes" id="UP000641139"/>
    </source>
</evidence>
<accession>A0ABS0SNV9</accession>
<proteinExistence type="predicted"/>
<dbReference type="RefSeq" id="WP_198466812.1">
    <property type="nucleotide sequence ID" value="NZ_JAEFDC010000007.1"/>
</dbReference>
<organism evidence="1 2">
    <name type="scientific">Capnocytophaga periodontitidis</name>
    <dbReference type="NCBI Taxonomy" id="2795027"/>
    <lineage>
        <taxon>Bacteria</taxon>
        <taxon>Pseudomonadati</taxon>
        <taxon>Bacteroidota</taxon>
        <taxon>Flavobacteriia</taxon>
        <taxon>Flavobacteriales</taxon>
        <taxon>Flavobacteriaceae</taxon>
        <taxon>Capnocytophaga</taxon>
    </lineage>
</organism>
<gene>
    <name evidence="1" type="ORF">I7X30_08925</name>
</gene>